<keyword evidence="1" id="KW-0998">Cell outer membrane</keyword>
<comment type="subcellular location">
    <subcellularLocation>
        <location evidence="1">Cell outer membrane</location>
    </subcellularLocation>
</comment>
<name>A0ABS2C7H3_9NEIS</name>
<dbReference type="EMBL" id="WOFE01000001">
    <property type="protein sequence ID" value="MBM5570101.1"/>
    <property type="molecule type" value="Genomic_DNA"/>
</dbReference>
<evidence type="ECO:0000259" key="2">
    <source>
        <dbReference type="Pfam" id="PF04453"/>
    </source>
</evidence>
<dbReference type="InterPro" id="IPR050218">
    <property type="entry name" value="LptD"/>
</dbReference>
<feature type="domain" description="LptD C-terminal" evidence="2">
    <location>
        <begin position="306"/>
        <end position="670"/>
    </location>
</feature>
<dbReference type="PANTHER" id="PTHR30189">
    <property type="entry name" value="LPS-ASSEMBLY PROTEIN"/>
    <property type="match status" value="1"/>
</dbReference>
<evidence type="ECO:0000256" key="1">
    <source>
        <dbReference type="HAMAP-Rule" id="MF_01411"/>
    </source>
</evidence>
<evidence type="ECO:0000313" key="4">
    <source>
        <dbReference type="Proteomes" id="UP001195660"/>
    </source>
</evidence>
<dbReference type="InterPro" id="IPR007543">
    <property type="entry name" value="LptD_C"/>
</dbReference>
<evidence type="ECO:0000313" key="3">
    <source>
        <dbReference type="EMBL" id="MBM5570101.1"/>
    </source>
</evidence>
<comment type="similarity">
    <text evidence="1">Belongs to the LptD family.</text>
</comment>
<dbReference type="PANTHER" id="PTHR30189:SF1">
    <property type="entry name" value="LPS-ASSEMBLY PROTEIN LPTD"/>
    <property type="match status" value="1"/>
</dbReference>
<comment type="caution">
    <text evidence="1">Lacks conserved residue(s) required for the propagation of feature annotation.</text>
</comment>
<gene>
    <name evidence="1 3" type="primary">lptD</name>
    <name evidence="3" type="ORF">GM173_00740</name>
</gene>
<dbReference type="InterPro" id="IPR020889">
    <property type="entry name" value="LipoPS_assembly_LptD"/>
</dbReference>
<comment type="caution">
    <text evidence="3">The sequence shown here is derived from an EMBL/GenBank/DDBJ whole genome shotgun (WGS) entry which is preliminary data.</text>
</comment>
<dbReference type="Proteomes" id="UP001195660">
    <property type="component" value="Unassembled WGS sequence"/>
</dbReference>
<dbReference type="HAMAP" id="MF_01411">
    <property type="entry name" value="LPS_assembly_LptD"/>
    <property type="match status" value="1"/>
</dbReference>
<proteinExistence type="inferred from homology"/>
<keyword evidence="1" id="KW-0732">Signal</keyword>
<organism evidence="3 4">
    <name type="scientific">Deefgea chitinilytica</name>
    <dbReference type="NCBI Taxonomy" id="570276"/>
    <lineage>
        <taxon>Bacteria</taxon>
        <taxon>Pseudomonadati</taxon>
        <taxon>Pseudomonadota</taxon>
        <taxon>Betaproteobacteria</taxon>
        <taxon>Neisseriales</taxon>
        <taxon>Chitinibacteraceae</taxon>
        <taxon>Deefgea</taxon>
    </lineage>
</organism>
<keyword evidence="4" id="KW-1185">Reference proteome</keyword>
<comment type="subunit">
    <text evidence="1">Component of the lipopolysaccharide transport and assembly complex. Interacts with LptE and LptA.</text>
</comment>
<comment type="function">
    <text evidence="1">Together with LptE, is involved in the assembly of lipopolysaccharide (LPS) at the surface of the outer membrane.</text>
</comment>
<accession>A0ABS2C7H3</accession>
<reference evidence="3 4" key="1">
    <citation type="submission" date="2019-11" db="EMBL/GenBank/DDBJ databases">
        <title>Novel Deefgea species.</title>
        <authorList>
            <person name="Han J.-H."/>
        </authorList>
    </citation>
    <scope>NUCLEOTIDE SEQUENCE [LARGE SCALE GENOMIC DNA]</scope>
    <source>
        <strain evidence="3 4">LMG 24817</strain>
    </source>
</reference>
<protein>
    <recommendedName>
        <fullName evidence="1">LPS-assembly protein LptD</fullName>
    </recommendedName>
</protein>
<keyword evidence="1" id="KW-0472">Membrane</keyword>
<sequence>MFRPYLQRLLRIIRAFTARITGFYQSNDKSHMQVSNSPPYRINIVALSLAILPMFTVAAPPATPVEPPVFIESDEASVQEGQFAEARGNVVIKRGDVTVDADWVKNDFTTDQILAGDKVKMVQEGDTLQGTTLNMTMQTRIGDMDNPIYHMAEGRVRGDGVKVLFGGKDKYKIQDGRLTTCIDGNDDWYLHAKELDLDYTTNYGQAWHGWAEFKGVPFFYYPWVDFPLDGGRKTGFLMPSFGYSNKNGLQFTQPFYWNIAPNYDATIIPSYYGHRGVMLGGEFRYLQPDYAGTIRASGIRDNETETDRFGVFFQHNQALSDRLSLNLNYQRVSDANYFIDFSDSLAGASQVNLPQEALLNYNGNFWSTHLRVQRYQTLQTPSNPVDTPYWRMPQWYFSAAPQIGYGLETRISGEITRFENETKVQGERAWINPSISLPLANSYAFITPRLSLQANTYRSETASGQSLGNESLVVPMASIDSGLFFEREGDFFGTGITQTLEPRIYYLYAPYKSQTNIPNYDSAVAALSWSQLFAENKFTGRDRINDANNLTLAVSSRIFDNATGAERLSLGIGQQFYLTSPKVTLSGQDNAEEEKNSNLFVTVGSQLPNHVNINYVLQQDLNAGNTINSEVNINWTPSEFKTLNLRYVSNQSSAIEQVSTSGQWPLGNGWFAVGRYNYSLKDSKSLETIAGLEYNAGCWAFRIAAQRYITTDNTFKTNYFAILELGGLAGIGINPINLLKQSIPGYADTYRSPKLR</sequence>
<dbReference type="Pfam" id="PF04453">
    <property type="entry name" value="LptD"/>
    <property type="match status" value="1"/>
</dbReference>